<dbReference type="Pfam" id="PF01261">
    <property type="entry name" value="AP_endonuc_2"/>
    <property type="match status" value="1"/>
</dbReference>
<evidence type="ECO:0000256" key="4">
    <source>
        <dbReference type="ARBA" id="ARBA00022801"/>
    </source>
</evidence>
<dbReference type="SMART" id="SM00518">
    <property type="entry name" value="AP2Ec"/>
    <property type="match status" value="1"/>
</dbReference>
<feature type="binding site" evidence="7">
    <location>
        <position position="110"/>
    </location>
    <ligand>
        <name>Zn(2+)</name>
        <dbReference type="ChEBI" id="CHEBI:29105"/>
        <label>1</label>
    </ligand>
</feature>
<dbReference type="NCBIfam" id="TIGR00587">
    <property type="entry name" value="nfo"/>
    <property type="match status" value="1"/>
</dbReference>
<keyword evidence="6 7" id="KW-0234">DNA repair</keyword>
<evidence type="ECO:0000313" key="10">
    <source>
        <dbReference type="Proteomes" id="UP000578819"/>
    </source>
</evidence>
<evidence type="ECO:0000256" key="1">
    <source>
        <dbReference type="ARBA" id="ARBA00005340"/>
    </source>
</evidence>
<comment type="cofactor">
    <cofactor evidence="7">
        <name>Zn(2+)</name>
        <dbReference type="ChEBI" id="CHEBI:29105"/>
    </cofactor>
    <text evidence="7">Binds 3 Zn(2+) ions.</text>
</comment>
<protein>
    <recommendedName>
        <fullName evidence="7">Probable endonuclease 4</fullName>
        <ecNumber evidence="7">3.1.21.2</ecNumber>
    </recommendedName>
    <alternativeName>
        <fullName evidence="7">Endodeoxyribonuclease IV</fullName>
    </alternativeName>
    <alternativeName>
        <fullName evidence="7">Endonuclease IV</fullName>
    </alternativeName>
</protein>
<feature type="domain" description="Xylose isomerase-like TIM barrel" evidence="8">
    <location>
        <begin position="27"/>
        <end position="282"/>
    </location>
</feature>
<dbReference type="EC" id="3.1.21.2" evidence="7"/>
<feature type="binding site" evidence="7">
    <location>
        <position position="149"/>
    </location>
    <ligand>
        <name>Zn(2+)</name>
        <dbReference type="ChEBI" id="CHEBI:29105"/>
        <label>1</label>
    </ligand>
</feature>
<dbReference type="GO" id="GO:0008270">
    <property type="term" value="F:zinc ion binding"/>
    <property type="evidence" value="ECO:0007669"/>
    <property type="project" value="UniProtKB-UniRule"/>
</dbReference>
<dbReference type="GO" id="GO:0008081">
    <property type="term" value="F:phosphoric diester hydrolase activity"/>
    <property type="evidence" value="ECO:0007669"/>
    <property type="project" value="TreeGrafter"/>
</dbReference>
<evidence type="ECO:0000259" key="8">
    <source>
        <dbReference type="Pfam" id="PF01261"/>
    </source>
</evidence>
<accession>A0A7W7WS26</accession>
<dbReference type="CDD" id="cd00019">
    <property type="entry name" value="AP2Ec"/>
    <property type="match status" value="1"/>
</dbReference>
<evidence type="ECO:0000256" key="2">
    <source>
        <dbReference type="ARBA" id="ARBA00022723"/>
    </source>
</evidence>
<keyword evidence="3 7" id="KW-0227">DNA damage</keyword>
<feature type="binding site" evidence="7">
    <location>
        <position position="265"/>
    </location>
    <ligand>
        <name>Zn(2+)</name>
        <dbReference type="ChEBI" id="CHEBI:29105"/>
        <label>2</label>
    </ligand>
</feature>
<dbReference type="PROSITE" id="PS00730">
    <property type="entry name" value="AP_NUCLEASE_F2_2"/>
    <property type="match status" value="1"/>
</dbReference>
<dbReference type="RefSeq" id="WP_184536823.1">
    <property type="nucleotide sequence ID" value="NZ_JACHJW010000001.1"/>
</dbReference>
<proteinExistence type="inferred from homology"/>
<reference evidence="9 10" key="1">
    <citation type="submission" date="2020-08" db="EMBL/GenBank/DDBJ databases">
        <title>Sequencing the genomes of 1000 actinobacteria strains.</title>
        <authorList>
            <person name="Klenk H.-P."/>
        </authorList>
    </citation>
    <scope>NUCLEOTIDE SEQUENCE [LARGE SCALE GENOMIC DNA]</scope>
    <source>
        <strain evidence="9 10">DSM 45886</strain>
    </source>
</reference>
<keyword evidence="5 7" id="KW-0862">Zinc</keyword>
<comment type="function">
    <text evidence="7">Endonuclease IV plays a role in DNA repair. It cleaves phosphodiester bonds at apurinic or apyrimidinic (AP) sites, generating a 3'-hydroxyl group and a 5'-terminal sugar phosphate.</text>
</comment>
<feature type="binding site" evidence="7">
    <location>
        <position position="70"/>
    </location>
    <ligand>
        <name>Zn(2+)</name>
        <dbReference type="ChEBI" id="CHEBI:29105"/>
        <label>1</label>
    </ligand>
</feature>
<dbReference type="HAMAP" id="MF_00152">
    <property type="entry name" value="Nfo"/>
    <property type="match status" value="1"/>
</dbReference>
<dbReference type="InterPro" id="IPR018246">
    <property type="entry name" value="AP_endonuc_F2_Zn_BS"/>
</dbReference>
<keyword evidence="10" id="KW-1185">Reference proteome</keyword>
<keyword evidence="4 7" id="KW-0378">Hydrolase</keyword>
<dbReference type="EMBL" id="JACHJW010000001">
    <property type="protein sequence ID" value="MBB4961187.1"/>
    <property type="molecule type" value="Genomic_DNA"/>
</dbReference>
<feature type="binding site" evidence="7">
    <location>
        <position position="183"/>
    </location>
    <ligand>
        <name>Zn(2+)</name>
        <dbReference type="ChEBI" id="CHEBI:29105"/>
        <label>2</label>
    </ligand>
</feature>
<gene>
    <name evidence="7" type="primary">nfo</name>
    <name evidence="9" type="ORF">FHR38_004920</name>
</gene>
<dbReference type="GO" id="GO:0003677">
    <property type="term" value="F:DNA binding"/>
    <property type="evidence" value="ECO:0007669"/>
    <property type="project" value="InterPro"/>
</dbReference>
<evidence type="ECO:0000256" key="6">
    <source>
        <dbReference type="ARBA" id="ARBA00023204"/>
    </source>
</evidence>
<comment type="similarity">
    <text evidence="1 7">Belongs to the AP endonuclease 2 family.</text>
</comment>
<dbReference type="PANTHER" id="PTHR21445:SF0">
    <property type="entry name" value="APURINIC-APYRIMIDINIC ENDONUCLEASE"/>
    <property type="match status" value="1"/>
</dbReference>
<keyword evidence="7" id="KW-0540">Nuclease</keyword>
<comment type="caution">
    <text evidence="9">The sequence shown here is derived from an EMBL/GenBank/DDBJ whole genome shotgun (WGS) entry which is preliminary data.</text>
</comment>
<comment type="catalytic activity">
    <reaction evidence="7">
        <text>Endonucleolytic cleavage to 5'-phosphooligonucleotide end-products.</text>
        <dbReference type="EC" id="3.1.21.2"/>
    </reaction>
</comment>
<dbReference type="Proteomes" id="UP000578819">
    <property type="component" value="Unassembled WGS sequence"/>
</dbReference>
<keyword evidence="7" id="KW-0255">Endonuclease</keyword>
<evidence type="ECO:0000256" key="3">
    <source>
        <dbReference type="ARBA" id="ARBA00022763"/>
    </source>
</evidence>
<dbReference type="InterPro" id="IPR001719">
    <property type="entry name" value="AP_endonuc_2"/>
</dbReference>
<dbReference type="GO" id="GO:0006284">
    <property type="term" value="P:base-excision repair"/>
    <property type="evidence" value="ECO:0007669"/>
    <property type="project" value="TreeGrafter"/>
</dbReference>
<sequence>MSLNRPVGSHTPTSGGLAKAALPYLDAAGSEVAQIYVGNSRGWALPAGNPAQDAAFRDGCAERGIPTYIHASLLVNLGSPTPATVEKSTATLAHALRRGAAIGAAGVVYHAGSAVDDGHADAAMRQVREALLPLLDEAANTEGPKLLVEPSAGGGRSLASRVEHLGPYLDVVEWHPWLGVCLDTCHAWAAGHDLACEGGMTQTIDDLVATVGSDRLWLVHANDSMDLRGSTRDRHETIGKGSIGEPAFAELMTHPATAGVPVVVETPSEGHAGHAADIATLKRFRP</sequence>
<evidence type="ECO:0000256" key="7">
    <source>
        <dbReference type="HAMAP-Rule" id="MF_00152"/>
    </source>
</evidence>
<feature type="binding site" evidence="7">
    <location>
        <position position="220"/>
    </location>
    <ligand>
        <name>Zn(2+)</name>
        <dbReference type="ChEBI" id="CHEBI:29105"/>
        <label>2</label>
    </ligand>
</feature>
<feature type="binding site" evidence="7">
    <location>
        <position position="235"/>
    </location>
    <ligand>
        <name>Zn(2+)</name>
        <dbReference type="ChEBI" id="CHEBI:29105"/>
        <label>3</label>
    </ligand>
</feature>
<dbReference type="SUPFAM" id="SSF51658">
    <property type="entry name" value="Xylose isomerase-like"/>
    <property type="match status" value="1"/>
</dbReference>
<organism evidence="9 10">
    <name type="scientific">Micromonospora polyrhachis</name>
    <dbReference type="NCBI Taxonomy" id="1282883"/>
    <lineage>
        <taxon>Bacteria</taxon>
        <taxon>Bacillati</taxon>
        <taxon>Actinomycetota</taxon>
        <taxon>Actinomycetes</taxon>
        <taxon>Micromonosporales</taxon>
        <taxon>Micromonosporaceae</taxon>
        <taxon>Micromonospora</taxon>
    </lineage>
</organism>
<feature type="binding site" evidence="7">
    <location>
        <position position="186"/>
    </location>
    <ligand>
        <name>Zn(2+)</name>
        <dbReference type="ChEBI" id="CHEBI:29105"/>
        <label>3</label>
    </ligand>
</feature>
<keyword evidence="2 7" id="KW-0479">Metal-binding</keyword>
<dbReference type="PANTHER" id="PTHR21445">
    <property type="entry name" value="ENDONUCLEASE IV ENDODEOXYRIBONUCLEASE IV"/>
    <property type="match status" value="1"/>
</dbReference>
<evidence type="ECO:0000256" key="5">
    <source>
        <dbReference type="ARBA" id="ARBA00022833"/>
    </source>
</evidence>
<dbReference type="InterPro" id="IPR013022">
    <property type="entry name" value="Xyl_isomerase-like_TIM-brl"/>
</dbReference>
<dbReference type="GO" id="GO:0008833">
    <property type="term" value="F:deoxyribonuclease IV (phage-T4-induced) activity"/>
    <property type="evidence" value="ECO:0007669"/>
    <property type="project" value="UniProtKB-UniRule"/>
</dbReference>
<dbReference type="PROSITE" id="PS51432">
    <property type="entry name" value="AP_NUCLEASE_F2_4"/>
    <property type="match status" value="1"/>
</dbReference>
<dbReference type="InterPro" id="IPR036237">
    <property type="entry name" value="Xyl_isomerase-like_sf"/>
</dbReference>
<dbReference type="Gene3D" id="3.20.20.150">
    <property type="entry name" value="Divalent-metal-dependent TIM barrel enzymes"/>
    <property type="match status" value="1"/>
</dbReference>
<feature type="binding site" evidence="7">
    <location>
        <position position="233"/>
    </location>
    <ligand>
        <name>Zn(2+)</name>
        <dbReference type="ChEBI" id="CHEBI:29105"/>
        <label>3</label>
    </ligand>
</feature>
<dbReference type="AlphaFoldDB" id="A0A7W7WS26"/>
<name>A0A7W7WS26_9ACTN</name>
<feature type="binding site" evidence="7">
    <location>
        <position position="149"/>
    </location>
    <ligand>
        <name>Zn(2+)</name>
        <dbReference type="ChEBI" id="CHEBI:29105"/>
        <label>2</label>
    </ligand>
</feature>
<dbReference type="PROSITE" id="PS00731">
    <property type="entry name" value="AP_NUCLEASE_F2_3"/>
    <property type="match status" value="1"/>
</dbReference>
<evidence type="ECO:0000313" key="9">
    <source>
        <dbReference type="EMBL" id="MBB4961187.1"/>
    </source>
</evidence>
<dbReference type="GO" id="GO:0003906">
    <property type="term" value="F:DNA-(apurinic or apyrimidinic site) endonuclease activity"/>
    <property type="evidence" value="ECO:0007669"/>
    <property type="project" value="TreeGrafter"/>
</dbReference>